<dbReference type="PANTHER" id="PTHR30595">
    <property type="entry name" value="GLPR-RELATED TRANSCRIPTIONAL REPRESSOR"/>
    <property type="match status" value="1"/>
</dbReference>
<feature type="compositionally biased region" description="Basic and acidic residues" evidence="1">
    <location>
        <begin position="549"/>
        <end position="560"/>
    </location>
</feature>
<dbReference type="Gene3D" id="3.30.565.60">
    <property type="match status" value="1"/>
</dbReference>
<dbReference type="Proteomes" id="UP000705867">
    <property type="component" value="Unassembled WGS sequence"/>
</dbReference>
<dbReference type="Pfam" id="PF04326">
    <property type="entry name" value="SLFN_AlbA_2"/>
    <property type="match status" value="1"/>
</dbReference>
<sequence>MNQQFHELEQWLRAKETEHIEFKEAKQRYDFEELVKYCVALANEGGGKMILGVTDTLPRHIVGTSAFTNLERTKAGIIERIHLRVDAEEIHHTQGRVLVFHVPSRPIGMPIHYEGRYFMRAGDSLAPMLPDMMKRIFDEAGPDFTAEICRGASLNDLDQKAVGDFRSRWARKSKNDKLLTIPAEQLLTDAELLTRDGLTYAALILFGTREAMGRFLSQSEVIFEYRSADVTGPAQQREEFRQGFFAYYEDLWKLINLRNDKQHFQDGLFVWDILTFNEGAVREAILNAVSHRDYRLSGSVFVRQYPRRLEIVSPGGFPPGITPDNVLWEQAPRNRRIAETFSRCGLVERSGQGMNRIFEACIRESKPKPDFTRSDPFHVWLTLHGEVRNPEFLRFLEKIGKERLESFTTQDLLVIDHVFRNEPVSPEDKGNLFRLVEHGIIEQISRGRGARYILARQFYDFIGKKGAYTRRRGLDRETNKTLLIKHIKENDSAGSRMEEFRQVLPSHSRSQIQVLLRELVKEGKIHSHGVTQAARWYSGPKVAHCNHQQSDKTKGEKAEP</sequence>
<protein>
    <submittedName>
        <fullName evidence="3">DNA binding domain-containing protein</fullName>
    </submittedName>
</protein>
<name>A0A953J9A7_9BACT</name>
<dbReference type="AlphaFoldDB" id="A0A953J9A7"/>
<dbReference type="Gene3D" id="3.30.950.30">
    <property type="entry name" value="Schlafen, AAA domain"/>
    <property type="match status" value="1"/>
</dbReference>
<accession>A0A953J9A7</accession>
<evidence type="ECO:0000313" key="3">
    <source>
        <dbReference type="EMBL" id="MBZ0154910.1"/>
    </source>
</evidence>
<evidence type="ECO:0000256" key="1">
    <source>
        <dbReference type="SAM" id="MobiDB-lite"/>
    </source>
</evidence>
<dbReference type="PANTHER" id="PTHR30595:SF6">
    <property type="entry name" value="SCHLAFEN ALBA-2 DOMAIN-CONTAINING PROTEIN"/>
    <property type="match status" value="1"/>
</dbReference>
<dbReference type="EMBL" id="JAIOIV010000015">
    <property type="protein sequence ID" value="MBZ0154910.1"/>
    <property type="molecule type" value="Genomic_DNA"/>
</dbReference>
<dbReference type="InterPro" id="IPR038475">
    <property type="entry name" value="RecG_C_sf"/>
</dbReference>
<dbReference type="InterPro" id="IPR007421">
    <property type="entry name" value="Schlafen_AlbA_2_dom"/>
</dbReference>
<proteinExistence type="predicted"/>
<reference evidence="3" key="2">
    <citation type="submission" date="2021-08" db="EMBL/GenBank/DDBJ databases">
        <authorList>
            <person name="Dalcin Martins P."/>
        </authorList>
    </citation>
    <scope>NUCLEOTIDE SEQUENCE</scope>
    <source>
        <strain evidence="3">MAG_39</strain>
    </source>
</reference>
<organism evidence="3 4">
    <name type="scientific">Candidatus Nitrobium versatile</name>
    <dbReference type="NCBI Taxonomy" id="2884831"/>
    <lineage>
        <taxon>Bacteria</taxon>
        <taxon>Pseudomonadati</taxon>
        <taxon>Nitrospirota</taxon>
        <taxon>Nitrospiria</taxon>
        <taxon>Nitrospirales</taxon>
        <taxon>Nitrospiraceae</taxon>
        <taxon>Candidatus Nitrobium</taxon>
    </lineage>
</organism>
<feature type="region of interest" description="Disordered" evidence="1">
    <location>
        <begin position="541"/>
        <end position="560"/>
    </location>
</feature>
<feature type="domain" description="Schlafen AlbA-2" evidence="2">
    <location>
        <begin position="16"/>
        <end position="127"/>
    </location>
</feature>
<evidence type="ECO:0000313" key="4">
    <source>
        <dbReference type="Proteomes" id="UP000705867"/>
    </source>
</evidence>
<reference evidence="3" key="1">
    <citation type="journal article" date="2021" name="bioRxiv">
        <title>Unraveling nitrogen, sulfur and carbon metabolic pathways and microbial community transcriptional responses to substrate deprivation and toxicity stresses in a bioreactor mimicking anoxic brackish coastal sediment conditions.</title>
        <authorList>
            <person name="Martins P.D."/>
            <person name="Echeveste M.J."/>
            <person name="Arshad A."/>
            <person name="Kurth J."/>
            <person name="Ouboter H."/>
            <person name="Jetten M.S.M."/>
            <person name="Welte C.U."/>
        </authorList>
    </citation>
    <scope>NUCLEOTIDE SEQUENCE</scope>
    <source>
        <strain evidence="3">MAG_39</strain>
    </source>
</reference>
<dbReference type="InterPro" id="IPR038461">
    <property type="entry name" value="Schlafen_AlbA_2_dom_sf"/>
</dbReference>
<evidence type="ECO:0000259" key="2">
    <source>
        <dbReference type="Pfam" id="PF04326"/>
    </source>
</evidence>
<dbReference type="Pfam" id="PF13749">
    <property type="entry name" value="HATPase_c_4"/>
    <property type="match status" value="1"/>
</dbReference>
<gene>
    <name evidence="3" type="ORF">K8I29_01685</name>
</gene>
<comment type="caution">
    <text evidence="3">The sequence shown here is derived from an EMBL/GenBank/DDBJ whole genome shotgun (WGS) entry which is preliminary data.</text>
</comment>